<organism evidence="2 3">
    <name type="scientific">Phytohabitans kaempferiae</name>
    <dbReference type="NCBI Taxonomy" id="1620943"/>
    <lineage>
        <taxon>Bacteria</taxon>
        <taxon>Bacillati</taxon>
        <taxon>Actinomycetota</taxon>
        <taxon>Actinomycetes</taxon>
        <taxon>Micromonosporales</taxon>
        <taxon>Micromonosporaceae</taxon>
    </lineage>
</organism>
<dbReference type="InterPro" id="IPR033470">
    <property type="entry name" value="FakA-like_C"/>
</dbReference>
<dbReference type="PANTHER" id="PTHR33434:SF4">
    <property type="entry name" value="PHOSPHATASE PROTEIN"/>
    <property type="match status" value="1"/>
</dbReference>
<feature type="domain" description="DhaL" evidence="1">
    <location>
        <begin position="8"/>
        <end position="201"/>
    </location>
</feature>
<name>A0ABV6M6M4_9ACTN</name>
<dbReference type="InterPro" id="IPR004007">
    <property type="entry name" value="DhaL_dom"/>
</dbReference>
<dbReference type="NCBIfam" id="TIGR03599">
    <property type="entry name" value="YloV"/>
    <property type="match status" value="1"/>
</dbReference>
<gene>
    <name evidence="2" type="ORF">ACFFIA_21075</name>
</gene>
<dbReference type="PROSITE" id="PS51480">
    <property type="entry name" value="DHAL"/>
    <property type="match status" value="1"/>
</dbReference>
<dbReference type="InterPro" id="IPR050270">
    <property type="entry name" value="DegV_domain_contain"/>
</dbReference>
<dbReference type="InterPro" id="IPR036117">
    <property type="entry name" value="DhaL_dom_sf"/>
</dbReference>
<keyword evidence="3" id="KW-1185">Reference proteome</keyword>
<dbReference type="Pfam" id="PF02734">
    <property type="entry name" value="Dak2"/>
    <property type="match status" value="1"/>
</dbReference>
<dbReference type="SMART" id="SM01121">
    <property type="entry name" value="Dak1_2"/>
    <property type="match status" value="1"/>
</dbReference>
<dbReference type="PANTHER" id="PTHR33434">
    <property type="entry name" value="DEGV DOMAIN-CONTAINING PROTEIN DR_1986-RELATED"/>
    <property type="match status" value="1"/>
</dbReference>
<evidence type="ECO:0000313" key="2">
    <source>
        <dbReference type="EMBL" id="MFC0530159.1"/>
    </source>
</evidence>
<sequence length="536" mass="54882">MLETFDAEAVRRWCAAGLESLRQHQQEIDRLNVYPVPDGDTGTNLVLTVASAQQAIANDAVNGGDHSGEVLRLMSRGALLGARGNSGVIVSQLLRGMADALTGAGSVRGRALAGALGEAAAAARAAVAKPVEGTILTVASAAAEEASATGSDELDVVARSAAGAAARALARTPEQLPALARAGVVDAGGRGFCLLLDALVAVVTGQEVDPAPIAVVPGQKARSAPITVHRPVSAVRESGSPEYGYEVQYLLDADPAAVERLKSTLAGLGDSLVVVGDPPTWNVHVHVNDIGAAIEAGVEAGRPHRITVTRFEDQAPPLDPDGRGAVVVAAGPGLVELFAGEGARVVAGNPSTAELLDAVRATRAGRVVVLPDDPDTQAVAGAAAREAQVEGVRVSVVPTRSPVQALAALAVRDAGRGFEDDVIAMAEAAGACRYAEVCYASREALTMVGRCRPGDVLALVEDEVHLIGTDLAQTCRDLLDRMLGGGGELATLLLGADAPPGLGDDLSEHLAQRWPFVEVQVYDGGQPTYPLLVGIE</sequence>
<dbReference type="Proteomes" id="UP001589867">
    <property type="component" value="Unassembled WGS sequence"/>
</dbReference>
<dbReference type="Gene3D" id="1.25.40.340">
    <property type="match status" value="1"/>
</dbReference>
<evidence type="ECO:0000313" key="3">
    <source>
        <dbReference type="Proteomes" id="UP001589867"/>
    </source>
</evidence>
<comment type="caution">
    <text evidence="2">The sequence shown here is derived from an EMBL/GenBank/DDBJ whole genome shotgun (WGS) entry which is preliminary data.</text>
</comment>
<dbReference type="RefSeq" id="WP_377253264.1">
    <property type="nucleotide sequence ID" value="NZ_JBHLUH010000041.1"/>
</dbReference>
<accession>A0ABV6M6M4</accession>
<dbReference type="InterPro" id="IPR048394">
    <property type="entry name" value="FakA-like_M"/>
</dbReference>
<dbReference type="EMBL" id="JBHLUH010000041">
    <property type="protein sequence ID" value="MFC0530159.1"/>
    <property type="molecule type" value="Genomic_DNA"/>
</dbReference>
<dbReference type="SUPFAM" id="SSF101473">
    <property type="entry name" value="DhaL-like"/>
    <property type="match status" value="1"/>
</dbReference>
<evidence type="ECO:0000259" key="1">
    <source>
        <dbReference type="PROSITE" id="PS51480"/>
    </source>
</evidence>
<dbReference type="Pfam" id="PF13684">
    <property type="entry name" value="FakA-like_C"/>
    <property type="match status" value="1"/>
</dbReference>
<dbReference type="Pfam" id="PF21645">
    <property type="entry name" value="FakA-like_M"/>
    <property type="match status" value="1"/>
</dbReference>
<protein>
    <submittedName>
        <fullName evidence="2">DAK2 domain-containing protein</fullName>
    </submittedName>
</protein>
<reference evidence="2 3" key="1">
    <citation type="submission" date="2024-09" db="EMBL/GenBank/DDBJ databases">
        <authorList>
            <person name="Sun Q."/>
            <person name="Mori K."/>
        </authorList>
    </citation>
    <scope>NUCLEOTIDE SEQUENCE [LARGE SCALE GENOMIC DNA]</scope>
    <source>
        <strain evidence="2 3">TBRC 3947</strain>
    </source>
</reference>
<proteinExistence type="predicted"/>
<dbReference type="InterPro" id="IPR019986">
    <property type="entry name" value="YloV-like"/>
</dbReference>
<dbReference type="SMART" id="SM01120">
    <property type="entry name" value="Dak2"/>
    <property type="match status" value="1"/>
</dbReference>